<reference evidence="5 6" key="1">
    <citation type="submission" date="2018-08" db="EMBL/GenBank/DDBJ databases">
        <title>Genomic Encyclopedia of Type Strains, Phase IV (KMG-IV): sequencing the most valuable type-strain genomes for metagenomic binning, comparative biology and taxonomic classification.</title>
        <authorList>
            <person name="Goeker M."/>
        </authorList>
    </citation>
    <scope>NUCLEOTIDE SEQUENCE [LARGE SCALE GENOMIC DNA]</scope>
    <source>
        <strain evidence="5 6">DSM 26022</strain>
    </source>
</reference>
<accession>A0A3E0H9J4</accession>
<dbReference type="PROSITE" id="PS51257">
    <property type="entry name" value="PROKAR_LIPOPROTEIN"/>
    <property type="match status" value="1"/>
</dbReference>
<dbReference type="Gene3D" id="3.60.21.10">
    <property type="match status" value="1"/>
</dbReference>
<dbReference type="OrthoDB" id="9809781at2"/>
<keyword evidence="1" id="KW-0732">Signal</keyword>
<evidence type="ECO:0000256" key="2">
    <source>
        <dbReference type="ARBA" id="ARBA00022801"/>
    </source>
</evidence>
<feature type="domain" description="Calcineurin-like phosphoesterase" evidence="4">
    <location>
        <begin position="60"/>
        <end position="337"/>
    </location>
</feature>
<feature type="region of interest" description="Disordered" evidence="3">
    <location>
        <begin position="26"/>
        <end position="48"/>
    </location>
</feature>
<protein>
    <submittedName>
        <fullName evidence="5">Calcineurin-like phosphoesterase family protein</fullName>
    </submittedName>
</protein>
<dbReference type="InterPro" id="IPR029052">
    <property type="entry name" value="Metallo-depent_PP-like"/>
</dbReference>
<evidence type="ECO:0000313" key="6">
    <source>
        <dbReference type="Proteomes" id="UP000256774"/>
    </source>
</evidence>
<dbReference type="InterPro" id="IPR004843">
    <property type="entry name" value="Calcineurin-like_PHP"/>
</dbReference>
<dbReference type="GO" id="GO:0016787">
    <property type="term" value="F:hydrolase activity"/>
    <property type="evidence" value="ECO:0007669"/>
    <property type="project" value="UniProtKB-KW"/>
</dbReference>
<dbReference type="EMBL" id="QUNR01000001">
    <property type="protein sequence ID" value="REH40190.1"/>
    <property type="molecule type" value="Genomic_DNA"/>
</dbReference>
<feature type="compositionally biased region" description="Polar residues" evidence="3">
    <location>
        <begin position="34"/>
        <end position="45"/>
    </location>
</feature>
<evidence type="ECO:0000256" key="3">
    <source>
        <dbReference type="SAM" id="MobiDB-lite"/>
    </source>
</evidence>
<dbReference type="PANTHER" id="PTHR10161">
    <property type="entry name" value="TARTRATE-RESISTANT ACID PHOSPHATASE TYPE 5"/>
    <property type="match status" value="1"/>
</dbReference>
<comment type="caution">
    <text evidence="5">The sequence shown here is derived from an EMBL/GenBank/DDBJ whole genome shotgun (WGS) entry which is preliminary data.</text>
</comment>
<keyword evidence="2" id="KW-0378">Hydrolase</keyword>
<dbReference type="Pfam" id="PF00149">
    <property type="entry name" value="Metallophos"/>
    <property type="match status" value="1"/>
</dbReference>
<proteinExistence type="predicted"/>
<evidence type="ECO:0000259" key="4">
    <source>
        <dbReference type="Pfam" id="PF00149"/>
    </source>
</evidence>
<gene>
    <name evidence="5" type="ORF">DFR26_0389</name>
</gene>
<sequence length="776" mass="81779">MKIMIQSALLVGVIGISACGGSSSNGGAQLAGPGTSQPDINNPDTTPVVRPATVDANRVRFLVVGDAGSGTDAQLAVGAAMADVCEAKGRATGRTGLTRAEAIRQGCQFVLGLGDNIYEEGTRSVSDPQFFDKFERAYLGFPADLPFFMVSGNHDNSAFFGGDGAGNARGENQVDYTYAPIDTTGTDASNPRKTARWQMPSRYYKFSAGGTPAKPLLEFFAIDSNQVAGGFPDASPEYSYSTYGLRQLNWLKQGMATSQARMKFAFAHHPYLSNGEHGNAGNYDDLIAAEAGQSTANPLAPSLQALLLPVLAAQRYKDFLEEAICDKADVYFNGHDHDLQWLASVPSCGKTEFIVSGAGGKQRAVGDEDRNLARLQRYDQYGFFWVEVRVASNDARPLLTAEMYEVVDGEGDRQADIVTIDGAPDKTINYRFSRVQDETTSDALQAYLVSNNDSANTLTARDAVGLQSTNAFSGLPANNCQATVLPAFDLPSSPMVDDAMPAARRANVMPAAGPLDPLQQALNVGLSPRIAASSSPQNMLNAFSRITQTSLDIADVILVASTDSARQPQSAAALQEAAGRDVLSRMQVLGDELGQAFATSEALPSAFRDMPIATQQYRHAVTSNRAMDACQRQDLSAVVAPLVMLSRSLVAAAEAAEQAAGDTPVASGLARLAANALNDTTALISALGTVQSSAINDAAVGAVNRLLRNVVVGVLPLDQAPAEIADNATLPGDALSAAVLAATREVTFRVDQLLAPVLSPIQQLLSTVLVSLGLAQ</sequence>
<dbReference type="PANTHER" id="PTHR10161:SF14">
    <property type="entry name" value="TARTRATE-RESISTANT ACID PHOSPHATASE TYPE 5"/>
    <property type="match status" value="1"/>
</dbReference>
<dbReference type="AlphaFoldDB" id="A0A3E0H9J4"/>
<evidence type="ECO:0000313" key="5">
    <source>
        <dbReference type="EMBL" id="REH40190.1"/>
    </source>
</evidence>
<evidence type="ECO:0000256" key="1">
    <source>
        <dbReference type="ARBA" id="ARBA00022729"/>
    </source>
</evidence>
<organism evidence="5 6">
    <name type="scientific">Paraperlucidibaca baekdonensis</name>
    <dbReference type="NCBI Taxonomy" id="748120"/>
    <lineage>
        <taxon>Bacteria</taxon>
        <taxon>Pseudomonadati</taxon>
        <taxon>Pseudomonadota</taxon>
        <taxon>Gammaproteobacteria</taxon>
        <taxon>Moraxellales</taxon>
        <taxon>Moraxellaceae</taxon>
        <taxon>Paraperlucidibaca</taxon>
    </lineage>
</organism>
<keyword evidence="6" id="KW-1185">Reference proteome</keyword>
<dbReference type="InterPro" id="IPR051558">
    <property type="entry name" value="Metallophosphoesterase_PAP"/>
</dbReference>
<name>A0A3E0H9J4_9GAMM</name>
<dbReference type="SUPFAM" id="SSF56300">
    <property type="entry name" value="Metallo-dependent phosphatases"/>
    <property type="match status" value="1"/>
</dbReference>
<dbReference type="Proteomes" id="UP000256774">
    <property type="component" value="Unassembled WGS sequence"/>
</dbReference>